<evidence type="ECO:0000256" key="2">
    <source>
        <dbReference type="SAM" id="Phobius"/>
    </source>
</evidence>
<evidence type="ECO:0000259" key="4">
    <source>
        <dbReference type="Pfam" id="PF25038"/>
    </source>
</evidence>
<gene>
    <name evidence="5" type="ORF">BZG36_03772</name>
</gene>
<feature type="transmembrane region" description="Helical" evidence="2">
    <location>
        <begin position="23"/>
        <end position="40"/>
    </location>
</feature>
<feature type="domain" description="Csf1 C-terminal region" evidence="4">
    <location>
        <begin position="2653"/>
        <end position="3141"/>
    </location>
</feature>
<dbReference type="Pfam" id="PF25038">
    <property type="entry name" value="Csf1_C"/>
    <property type="match status" value="1"/>
</dbReference>
<dbReference type="InterPro" id="IPR048636">
    <property type="entry name" value="Csf1_N"/>
</dbReference>
<keyword evidence="6" id="KW-1185">Reference proteome</keyword>
<keyword evidence="2" id="KW-0472">Membrane</keyword>
<dbReference type="PANTHER" id="PTHR32085">
    <property type="entry name" value="PROTEIN CSF1"/>
    <property type="match status" value="1"/>
</dbReference>
<feature type="region of interest" description="Disordered" evidence="1">
    <location>
        <begin position="1"/>
        <end position="21"/>
    </location>
</feature>
<dbReference type="GO" id="GO:0016020">
    <property type="term" value="C:membrane"/>
    <property type="evidence" value="ECO:0007669"/>
    <property type="project" value="InterPro"/>
</dbReference>
<feature type="compositionally biased region" description="Polar residues" evidence="1">
    <location>
        <begin position="1"/>
        <end position="12"/>
    </location>
</feature>
<name>A0A261Y087_9FUNG</name>
<organism evidence="5 6">
    <name type="scientific">Bifiguratus adelaidae</name>
    <dbReference type="NCBI Taxonomy" id="1938954"/>
    <lineage>
        <taxon>Eukaryota</taxon>
        <taxon>Fungi</taxon>
        <taxon>Fungi incertae sedis</taxon>
        <taxon>Mucoromycota</taxon>
        <taxon>Mucoromycotina</taxon>
        <taxon>Endogonomycetes</taxon>
        <taxon>Endogonales</taxon>
        <taxon>Endogonales incertae sedis</taxon>
        <taxon>Bifiguratus</taxon>
    </lineage>
</organism>
<protein>
    <submittedName>
        <fullName evidence="5">Uncharacterized protein</fullName>
    </submittedName>
</protein>
<keyword evidence="2" id="KW-1133">Transmembrane helix</keyword>
<keyword evidence="2" id="KW-0812">Transmembrane</keyword>
<feature type="non-terminal residue" evidence="5">
    <location>
        <position position="3240"/>
    </location>
</feature>
<evidence type="ECO:0000259" key="3">
    <source>
        <dbReference type="Pfam" id="PF21678"/>
    </source>
</evidence>
<dbReference type="GO" id="GO:0006113">
    <property type="term" value="P:fermentation"/>
    <property type="evidence" value="ECO:0007669"/>
    <property type="project" value="InterPro"/>
</dbReference>
<dbReference type="EMBL" id="MVBO01000057">
    <property type="protein sequence ID" value="OZJ04030.1"/>
    <property type="molecule type" value="Genomic_DNA"/>
</dbReference>
<comment type="caution">
    <text evidence="5">The sequence shown here is derived from an EMBL/GenBank/DDBJ whole genome shotgun (WGS) entry which is preliminary data.</text>
</comment>
<dbReference type="Pfam" id="PF21678">
    <property type="entry name" value="Csf1_N"/>
    <property type="match status" value="1"/>
</dbReference>
<feature type="domain" description="Csf1 N-terminal" evidence="3">
    <location>
        <begin position="411"/>
        <end position="800"/>
    </location>
</feature>
<dbReference type="Proteomes" id="UP000242875">
    <property type="component" value="Unassembled WGS sequence"/>
</dbReference>
<feature type="transmembrane region" description="Helical" evidence="2">
    <location>
        <begin position="101"/>
        <end position="122"/>
    </location>
</feature>
<dbReference type="PANTHER" id="PTHR32085:SF3">
    <property type="entry name" value="PROTEIN CSF1"/>
    <property type="match status" value="1"/>
</dbReference>
<evidence type="ECO:0000313" key="5">
    <source>
        <dbReference type="EMBL" id="OZJ04030.1"/>
    </source>
</evidence>
<proteinExistence type="predicted"/>
<dbReference type="OrthoDB" id="10051416at2759"/>
<evidence type="ECO:0000313" key="6">
    <source>
        <dbReference type="Proteomes" id="UP000242875"/>
    </source>
</evidence>
<sequence length="3240" mass="364062">MAPQPATQNIQTASAGGGRSSRAAGLGGVGVGMLAGSMMANNRARRNQMMWGPPMMPPPAYGQPMECACGPPRMGMGPPRMGRRRCDPFSGTGNSLTPSEFWTFFVYCLVVVLVVVFFLFYFNRAFATALTWLLNQYTWRRYHAYLEIESLQFALLGGRILFKNVRYHSTNQSVYILKGHLTIRYWLWKTRKEGNRGHANERKSCRIVLNIQGLEWFLYNRTPAYDLLREVLASRNSNGHVQEGGGYRNGDVAVPMNEDVECQSQDYRTSLFRRLLPIQVNCVTGGLVLGNPELESMLVLDFAQANGVYNTTESPSIRDFYRTVLDVTFRETKASLRFNPDYLKTFPTSLLKSKEPNRLRRLFSRLFQDRKREEMETWAGLQRYRDKSLTRREQTQYAKVSQVFESAQADLVYYADVPVGVDEPQWGFDLALHDAIVHYGPWADKQRASIQSYFYPASYRNMSESVLPKEGETRMHRALKINIEFANEATLRIPFREVSKDWRFGPKATNSKKEDLNTAIRPYGWMDLKFGVESFVSVKVPTIANVDGYTIVVVASLQKPSLISSVNYAPMLVGEHVHLEVDMHNPLQWNQARVWRIDMNFGNTTLQLLRDHITLIQDLIRDWNSTSERGSAVKFIPITYSISINIALLRLFLYVNEQNIINNPTDIEDNACITLTGWNVRAAFDLPMQIYEPSLNKISFDVQTEHVLLSMVWPSVNTMSAFMPLKDAEYGTASKISLHGSYAYYIDAKTPAEVDQLTLILEGEGVACKIFGSLVRYGLVLRDNYFGNFTNFVTLDEYRYRRAHAAEREQSEAHELHMKNIYAAEQSSQLEFDELQFELRNTESYMDMHLTTSPITWLEHADTQRNIYGSKADLSDRIQIRGLNVHAHRMYGPRPRNLTFVCDWDFRIGSIKGSLNAGMCAGLVAFIKCFSYNFVDADNSLPFDFANAALPDITYLKLNVSEVSLILWGSGCATEISLPVGLSVKVDNTVTTKKNWEALLQLPRLRIISLAQNAYEWKVKKSSNSQWIEIARAEWGINLPVFCKTTDWQACQQAQQSFVRREDRELQRCSSKLYIPSPDSGFCFIHLGQLLVAGISYARLESARTKDHGTLENLDLKRPGYKVQNPDVPYGAFLRHYHYESREGWQQRRFLCISSPWTVNAGSEEENFQEVDNFVEDRMHSSSRAFMAADGDECLGGVKLTTHTRSRYRIAIESRSALSVILTPFFVKIVQDFIEQVDEQDWNIETHLDALQTTYMSHLQSTAEDSSGSDIALSLNLRRFHLLSIQDTLIAPEAFNVQKQEPNEAVTPDISLVDICLNDANLCMEIYLPKSGTESSKTSVATVGSLDMDRVIANVYHNIDNEVSLSSRRSHSTMRLTDRQSVFLLTLKSPELRWMIDKDSMAADMDLGFIHSEAIAEVIETVLGAVYRWLAFTTEFEALFRQYKFRKQKQVQLLVWQLAKCSQAYEGSDPIFLTKPSNVMRLGARNFRNDTGWKLIAHMRHVMRQLDERSTAETHALLTANIVQLCEDQYLDARIFQDIVRIFAKWRDWEFSEEELVVSPLFNRYFINTSRTETAGAQTPLLHSAGKLRLVRCSLSLKTFSGILRDATQQRNNAIVTQMIRIALTAIPRQTESASDVDVFCYDVSAVVSLVGIKIDANPMLLSFVRHVLRIQRIFESMLRSLSKMVLVNDIVASKVLKRKAEDILPKGNTMKDDELPGLAIARNVGVVSGTLQLVNFSLRGQVGSLVLEQKMAALFGSVQGYTLSEITAVYNPPSFSAPTSLISQIPTIAGSMQKATTTIFESTSGNSGGERQRTLVAISIPVSNGSVILSSNAPDDFADKRSLATQCCITVPNIGIDIPRSVLKVAAFAFDWIRESQREYRPFLESILDEIEKQRRPDVTNSRNVVQDSTVNLNDTRLRVLLNTFSVRIALGSTLSAAYRSDDVLFSARFLEIPRGQKFIYAAQLRTQLLSFHSAASGPKSEIQSDEVVSSPVAIAIPSIQASGSVRTASYTKQQHSGSTSRLAPKMYTRVNVDYIRLNLNVGLLDGILTAQSLIGGEITELSHLIDRFKAIPMTKSSVSTPASVTPLIYSLDIGLKGLKLTAASPYGVAFLESGALNGVISRGRTYAEPTRMSASGYASYWKFSVLSLSIAISHTQEQEQRREDYLANIELDFSLEYRAQADMQRGKTSEGGIYVSAGSLYVIMQPTALGRLADMLQFYQSELRAMRAKRAHELEHLAHNTKLLMTSLDVSLPSYPAEGKSIITNMSVGGRIEVIRVIIPFSTKFDGENSKSLSAFYLEVGPVDATLESDVRSSLHIHALTAEFRPYEPDQSKSTHESAYNVNYNAPNRFSLPGFLGRIRRERSLFGIELEAAGFDLNIDANLIESCAGLLQLYEESMAQINTIVSAGEQNGKRIGSPDEVVSSSTPLRTNYTINASFTCESGRCHVRLVPVERLKSPLLRNPTDKDHSQFGTVATISIPGVEVYMQSSHGVQNSVTLTTYIEPSANTFTPVILEIVRQFNTVVKSHFTQRTVQQPQSDPVGALSLQLCFCFKLGSTELLFACGTSSKVVCKWHLQDTWSVITLSLSNRQLSVQSSLTVASLTLGLRHAYSPESSLECGINGVMFNFILQPYEQGGKWLPLKSLTLVVSRASVDISLPYLQDVITFYLTWFDADRPRSQETEKTSKGGSTIVEEEGFVSLSVIVQQSQAKSDLGPQMGKADWNVSLLTMSLSKLPDCRQRIRGIVQSASITMDGRLLGFLNLNHFFLDTHPVSCYYYKFPQSRSPASNLFLEGLESVLEYEYQKLFVIKARPIWVLCLNSPSTSNAAGDGNGIVKLLLSVTIDGLEALGSIRTPATIKSVIQKLETIFADRYNKAAELFPARKQVMASCVSHQPVSEVKSDLMNRTSQSLPIGGIRLSISSASVALYPSHFYESDCVQARITNLQLMEQFLTSENDDRVRSFNVAFASIAIVKAVAKRLTREDENTMTPTDWMKRLQVDSNNVDIMVIPATNAFMTTEQKADSKQVDYIFQTLFDGKVDVALNFKHYQFIQDMINTFKFVNQQSSASEALDSSEETPVTAATQVYENSDGVVYHAKEAMSMNLQLRVMGDATPPVDWFVSKQRIPGIVHQQLMIRMEKIFERPTLAFDVLKHSPTVRCLQYYSTYQYSIVKARLAEGLSRPKRLKTGFGTTRFKLAVRDTGLYELRLGITVQYLRVTTIPDCYSIASPQLLPYSTVLY</sequence>
<evidence type="ECO:0000256" key="1">
    <source>
        <dbReference type="SAM" id="MobiDB-lite"/>
    </source>
</evidence>
<reference evidence="5 6" key="1">
    <citation type="journal article" date="2017" name="Mycologia">
        <title>Bifiguratus adelaidae, gen. et sp. nov., a new member of Mucoromycotina in endophytic and soil-dwelling habitats.</title>
        <authorList>
            <person name="Torres-Cruz T.J."/>
            <person name="Billingsley Tobias T.L."/>
            <person name="Almatruk M."/>
            <person name="Hesse C."/>
            <person name="Kuske C.R."/>
            <person name="Desiro A."/>
            <person name="Benucci G.M."/>
            <person name="Bonito G."/>
            <person name="Stajich J.E."/>
            <person name="Dunlap C."/>
            <person name="Arnold A.E."/>
            <person name="Porras-Alfaro A."/>
        </authorList>
    </citation>
    <scope>NUCLEOTIDE SEQUENCE [LARGE SCALE GENOMIC DNA]</scope>
    <source>
        <strain evidence="5 6">AZ0501</strain>
    </source>
</reference>
<dbReference type="InterPro" id="IPR029636">
    <property type="entry name" value="Csf1"/>
</dbReference>
<accession>A0A261Y087</accession>
<dbReference type="InterPro" id="IPR056779">
    <property type="entry name" value="Csf1_C"/>
</dbReference>